<dbReference type="PANTHER" id="PTHR30545:SF2">
    <property type="entry name" value="SUGAR FERMENTATION STIMULATION PROTEIN A"/>
    <property type="match status" value="1"/>
</dbReference>
<dbReference type="InterPro" id="IPR005224">
    <property type="entry name" value="SfsA"/>
</dbReference>
<sequence>MEELTSIREQGLYQTGILFVCQREDIKSVQPADWIDPDFAHVLLNAKEAGVDIKARSCKVALNGITLGEQISVQI</sequence>
<dbReference type="PANTHER" id="PTHR30545">
    <property type="entry name" value="SUGAR FERMENTATION STIMULATION PROTEIN A"/>
    <property type="match status" value="1"/>
</dbReference>
<evidence type="ECO:0000313" key="2">
    <source>
        <dbReference type="EMBL" id="GAA0480588.1"/>
    </source>
</evidence>
<keyword evidence="3" id="KW-1185">Reference proteome</keyword>
<evidence type="ECO:0000259" key="1">
    <source>
        <dbReference type="Pfam" id="PF03749"/>
    </source>
</evidence>
<gene>
    <name evidence="2" type="ORF">GCM10008986_01430</name>
</gene>
<name>A0ABP3KIM3_9BACI</name>
<feature type="domain" description="Sugar fermentation stimulation protein C-terminal" evidence="1">
    <location>
        <begin position="1"/>
        <end position="62"/>
    </location>
</feature>
<dbReference type="EMBL" id="BAAADO010000001">
    <property type="protein sequence ID" value="GAA0480588.1"/>
    <property type="molecule type" value="Genomic_DNA"/>
</dbReference>
<proteinExistence type="predicted"/>
<evidence type="ECO:0000313" key="3">
    <source>
        <dbReference type="Proteomes" id="UP001500880"/>
    </source>
</evidence>
<dbReference type="InterPro" id="IPR040452">
    <property type="entry name" value="SfsA_C"/>
</dbReference>
<dbReference type="Proteomes" id="UP001500880">
    <property type="component" value="Unassembled WGS sequence"/>
</dbReference>
<organism evidence="2 3">
    <name type="scientific">Salinibacillus aidingensis</name>
    <dbReference type="NCBI Taxonomy" id="237684"/>
    <lineage>
        <taxon>Bacteria</taxon>
        <taxon>Bacillati</taxon>
        <taxon>Bacillota</taxon>
        <taxon>Bacilli</taxon>
        <taxon>Bacillales</taxon>
        <taxon>Bacillaceae</taxon>
        <taxon>Salinibacillus</taxon>
    </lineage>
</organism>
<accession>A0ABP3KIM3</accession>
<reference evidence="3" key="1">
    <citation type="journal article" date="2019" name="Int. J. Syst. Evol. Microbiol.">
        <title>The Global Catalogue of Microorganisms (GCM) 10K type strain sequencing project: providing services to taxonomists for standard genome sequencing and annotation.</title>
        <authorList>
            <consortium name="The Broad Institute Genomics Platform"/>
            <consortium name="The Broad Institute Genome Sequencing Center for Infectious Disease"/>
            <person name="Wu L."/>
            <person name="Ma J."/>
        </authorList>
    </citation>
    <scope>NUCLEOTIDE SEQUENCE [LARGE SCALE GENOMIC DNA]</scope>
    <source>
        <strain evidence="3">JCM 12389</strain>
    </source>
</reference>
<protein>
    <recommendedName>
        <fullName evidence="1">Sugar fermentation stimulation protein C-terminal domain-containing protein</fullName>
    </recommendedName>
</protein>
<dbReference type="Gene3D" id="3.40.1350.60">
    <property type="match status" value="1"/>
</dbReference>
<dbReference type="Pfam" id="PF03749">
    <property type="entry name" value="SfsA"/>
    <property type="match status" value="1"/>
</dbReference>
<comment type="caution">
    <text evidence="2">The sequence shown here is derived from an EMBL/GenBank/DDBJ whole genome shotgun (WGS) entry which is preliminary data.</text>
</comment>